<evidence type="ECO:0000313" key="3">
    <source>
        <dbReference type="Proteomes" id="UP000198779"/>
    </source>
</evidence>
<reference evidence="3" key="1">
    <citation type="submission" date="2016-10" db="EMBL/GenBank/DDBJ databases">
        <authorList>
            <person name="Varghese N."/>
            <person name="Submissions S."/>
        </authorList>
    </citation>
    <scope>NUCLEOTIDE SEQUENCE [LARGE SCALE GENOMIC DNA]</scope>
    <source>
        <strain evidence="3">BP1-148</strain>
    </source>
</reference>
<dbReference type="EMBL" id="FNCQ01000005">
    <property type="protein sequence ID" value="SDG53482.1"/>
    <property type="molecule type" value="Genomic_DNA"/>
</dbReference>
<feature type="domain" description="Peptidase M15A C-terminal" evidence="1">
    <location>
        <begin position="13"/>
        <end position="109"/>
    </location>
</feature>
<dbReference type="AlphaFoldDB" id="A0A1G7V0X7"/>
<dbReference type="SUPFAM" id="SSF55166">
    <property type="entry name" value="Hedgehog/DD-peptidase"/>
    <property type="match status" value="1"/>
</dbReference>
<accession>A0A1G7V0X7</accession>
<dbReference type="InterPro" id="IPR009045">
    <property type="entry name" value="Zn_M74/Hedgehog-like"/>
</dbReference>
<keyword evidence="3" id="KW-1185">Reference proteome</keyword>
<evidence type="ECO:0000259" key="1">
    <source>
        <dbReference type="Pfam" id="PF08291"/>
    </source>
</evidence>
<gene>
    <name evidence="2" type="ORF">SAMN04487901_10551</name>
</gene>
<sequence>MAKENNKTTKLTPHFTLEEMTCTNVELGYMDRQRQTQPDEQVTENLTRVCQWLEMLRQRWNEQYGEGNDPVIINSAFRCKELNRLVGGCTTSNHLTGCAADLRVMGKEQLLRYVVLLLDISDEMHQDFDELLMERNARGYWLHFAVRPKNNRRKISLLNVI</sequence>
<dbReference type="InterPro" id="IPR013230">
    <property type="entry name" value="Peptidase_M15A_C"/>
</dbReference>
<protein>
    <submittedName>
        <fullName evidence="2">Peptidase M15</fullName>
    </submittedName>
</protein>
<name>A0A1G7V0X7_9BACT</name>
<dbReference type="Pfam" id="PF08291">
    <property type="entry name" value="Peptidase_M15_3"/>
    <property type="match status" value="1"/>
</dbReference>
<proteinExistence type="predicted"/>
<evidence type="ECO:0000313" key="2">
    <source>
        <dbReference type="EMBL" id="SDG53482.1"/>
    </source>
</evidence>
<dbReference type="RefSeq" id="WP_091816049.1">
    <property type="nucleotide sequence ID" value="NZ_FNCQ01000005.1"/>
</dbReference>
<organism evidence="2 3">
    <name type="scientific">Prevotella communis</name>
    <dbReference type="NCBI Taxonomy" id="2913614"/>
    <lineage>
        <taxon>Bacteria</taxon>
        <taxon>Pseudomonadati</taxon>
        <taxon>Bacteroidota</taxon>
        <taxon>Bacteroidia</taxon>
        <taxon>Bacteroidales</taxon>
        <taxon>Prevotellaceae</taxon>
        <taxon>Prevotella</taxon>
    </lineage>
</organism>
<dbReference type="Proteomes" id="UP000198779">
    <property type="component" value="Unassembled WGS sequence"/>
</dbReference>
<dbReference type="Gene3D" id="3.30.1380.10">
    <property type="match status" value="1"/>
</dbReference>
<dbReference type="STRING" id="645274.SAMN04487901_10551"/>